<protein>
    <submittedName>
        <fullName evidence="2">Uncharacterized protein</fullName>
    </submittedName>
</protein>
<dbReference type="AlphaFoldDB" id="A0A7S4E058"/>
<name>A0A7S4E058_9EUKA</name>
<feature type="transmembrane region" description="Helical" evidence="1">
    <location>
        <begin position="99"/>
        <end position="120"/>
    </location>
</feature>
<accession>A0A7S4E058</accession>
<organism evidence="2">
    <name type="scientific">Lotharella globosa</name>
    <dbReference type="NCBI Taxonomy" id="91324"/>
    <lineage>
        <taxon>Eukaryota</taxon>
        <taxon>Sar</taxon>
        <taxon>Rhizaria</taxon>
        <taxon>Cercozoa</taxon>
        <taxon>Chlorarachniophyceae</taxon>
        <taxon>Lotharella</taxon>
    </lineage>
</organism>
<keyword evidence="1" id="KW-0812">Transmembrane</keyword>
<feature type="transmembrane region" description="Helical" evidence="1">
    <location>
        <begin position="132"/>
        <end position="152"/>
    </location>
</feature>
<keyword evidence="1" id="KW-1133">Transmembrane helix</keyword>
<sequence length="188" mass="21971">MIVLAGLKKRGEILKTRYSELLLNLTIVGSILAAFAYDAFESQAEIASEREAEKYFVAFCILSFLCNLVAIIYSLYLWDKVTVVDEEKMLTLVEHFKRILRIPRWLIFLGALFFLVLIMIQGHLDYGEYFDIVFGCAYCWALLVAVGFYLWARRADWSFKEELRIRAKIKYDMNTHNDVTVHMEGRSR</sequence>
<feature type="transmembrane region" description="Helical" evidence="1">
    <location>
        <begin position="21"/>
        <end position="40"/>
    </location>
</feature>
<feature type="transmembrane region" description="Helical" evidence="1">
    <location>
        <begin position="55"/>
        <end position="78"/>
    </location>
</feature>
<reference evidence="2" key="1">
    <citation type="submission" date="2021-01" db="EMBL/GenBank/DDBJ databases">
        <authorList>
            <person name="Corre E."/>
            <person name="Pelletier E."/>
            <person name="Niang G."/>
            <person name="Scheremetjew M."/>
            <person name="Finn R."/>
            <person name="Kale V."/>
            <person name="Holt S."/>
            <person name="Cochrane G."/>
            <person name="Meng A."/>
            <person name="Brown T."/>
            <person name="Cohen L."/>
        </authorList>
    </citation>
    <scope>NUCLEOTIDE SEQUENCE</scope>
    <source>
        <strain evidence="2">CCCM811</strain>
    </source>
</reference>
<evidence type="ECO:0000313" key="2">
    <source>
        <dbReference type="EMBL" id="CAE0682187.1"/>
    </source>
</evidence>
<dbReference type="EMBL" id="HBIV01048944">
    <property type="protein sequence ID" value="CAE0682187.1"/>
    <property type="molecule type" value="Transcribed_RNA"/>
</dbReference>
<evidence type="ECO:0000256" key="1">
    <source>
        <dbReference type="SAM" id="Phobius"/>
    </source>
</evidence>
<keyword evidence="1" id="KW-0472">Membrane</keyword>
<gene>
    <name evidence="2" type="ORF">LGLO00237_LOCUS33975</name>
</gene>
<proteinExistence type="predicted"/>